<dbReference type="Pfam" id="PF07702">
    <property type="entry name" value="UTRA"/>
    <property type="match status" value="1"/>
</dbReference>
<dbReference type="PANTHER" id="PTHR44846:SF1">
    <property type="entry name" value="MANNOSYL-D-GLYCERATE TRANSPORT_METABOLISM SYSTEM REPRESSOR MNGR-RELATED"/>
    <property type="match status" value="1"/>
</dbReference>
<dbReference type="PROSITE" id="PS50949">
    <property type="entry name" value="HTH_GNTR"/>
    <property type="match status" value="1"/>
</dbReference>
<feature type="domain" description="HTH gntR-type" evidence="4">
    <location>
        <begin position="12"/>
        <end position="80"/>
    </location>
</feature>
<gene>
    <name evidence="5" type="ORF">GCM10011316_14320</name>
</gene>
<dbReference type="GO" id="GO:0045892">
    <property type="term" value="P:negative regulation of DNA-templated transcription"/>
    <property type="evidence" value="ECO:0007669"/>
    <property type="project" value="TreeGrafter"/>
</dbReference>
<reference evidence="5" key="1">
    <citation type="journal article" date="2014" name="Int. J. Syst. Evol. Microbiol.">
        <title>Complete genome sequence of Corynebacterium casei LMG S-19264T (=DSM 44701T), isolated from a smear-ripened cheese.</title>
        <authorList>
            <consortium name="US DOE Joint Genome Institute (JGI-PGF)"/>
            <person name="Walter F."/>
            <person name="Albersmeier A."/>
            <person name="Kalinowski J."/>
            <person name="Ruckert C."/>
        </authorList>
    </citation>
    <scope>NUCLEOTIDE SEQUENCE</scope>
    <source>
        <strain evidence="5">CGMCC 1.12426</strain>
    </source>
</reference>
<evidence type="ECO:0000313" key="5">
    <source>
        <dbReference type="EMBL" id="GGB43463.1"/>
    </source>
</evidence>
<accession>A0A916X0C8</accession>
<dbReference type="GO" id="GO:0003677">
    <property type="term" value="F:DNA binding"/>
    <property type="evidence" value="ECO:0007669"/>
    <property type="project" value="UniProtKB-KW"/>
</dbReference>
<dbReference type="EMBL" id="BMFA01000003">
    <property type="protein sequence ID" value="GGB43463.1"/>
    <property type="molecule type" value="Genomic_DNA"/>
</dbReference>
<dbReference type="SUPFAM" id="SSF46785">
    <property type="entry name" value="Winged helix' DNA-binding domain"/>
    <property type="match status" value="1"/>
</dbReference>
<dbReference type="Proteomes" id="UP000605148">
    <property type="component" value="Unassembled WGS sequence"/>
</dbReference>
<dbReference type="Pfam" id="PF00392">
    <property type="entry name" value="GntR"/>
    <property type="match status" value="1"/>
</dbReference>
<dbReference type="SMART" id="SM00866">
    <property type="entry name" value="UTRA"/>
    <property type="match status" value="1"/>
</dbReference>
<dbReference type="InterPro" id="IPR036388">
    <property type="entry name" value="WH-like_DNA-bd_sf"/>
</dbReference>
<dbReference type="RefSeq" id="WP_150495225.1">
    <property type="nucleotide sequence ID" value="NZ_BMFA01000003.1"/>
</dbReference>
<dbReference type="InterPro" id="IPR050679">
    <property type="entry name" value="Bact_HTH_transcr_reg"/>
</dbReference>
<dbReference type="InterPro" id="IPR011663">
    <property type="entry name" value="UTRA"/>
</dbReference>
<dbReference type="GO" id="GO:0003700">
    <property type="term" value="F:DNA-binding transcription factor activity"/>
    <property type="evidence" value="ECO:0007669"/>
    <property type="project" value="InterPro"/>
</dbReference>
<keyword evidence="3" id="KW-0804">Transcription</keyword>
<dbReference type="SUPFAM" id="SSF64288">
    <property type="entry name" value="Chorismate lyase-like"/>
    <property type="match status" value="1"/>
</dbReference>
<organism evidence="5 6">
    <name type="scientific">Roseibium aquae</name>
    <dbReference type="NCBI Taxonomy" id="1323746"/>
    <lineage>
        <taxon>Bacteria</taxon>
        <taxon>Pseudomonadati</taxon>
        <taxon>Pseudomonadota</taxon>
        <taxon>Alphaproteobacteria</taxon>
        <taxon>Hyphomicrobiales</taxon>
        <taxon>Stappiaceae</taxon>
        <taxon>Roseibium</taxon>
    </lineage>
</organism>
<dbReference type="CDD" id="cd07377">
    <property type="entry name" value="WHTH_GntR"/>
    <property type="match status" value="1"/>
</dbReference>
<keyword evidence="2" id="KW-0238">DNA-binding</keyword>
<evidence type="ECO:0000256" key="1">
    <source>
        <dbReference type="ARBA" id="ARBA00023015"/>
    </source>
</evidence>
<dbReference type="PANTHER" id="PTHR44846">
    <property type="entry name" value="MANNOSYL-D-GLYCERATE TRANSPORT/METABOLISM SYSTEM REPRESSOR MNGR-RELATED"/>
    <property type="match status" value="1"/>
</dbReference>
<reference evidence="5" key="2">
    <citation type="submission" date="2020-09" db="EMBL/GenBank/DDBJ databases">
        <authorList>
            <person name="Sun Q."/>
            <person name="Zhou Y."/>
        </authorList>
    </citation>
    <scope>NUCLEOTIDE SEQUENCE</scope>
    <source>
        <strain evidence="5">CGMCC 1.12426</strain>
    </source>
</reference>
<keyword evidence="6" id="KW-1185">Reference proteome</keyword>
<protein>
    <submittedName>
        <fullName evidence="5">GntR family transcriptional regulator</fullName>
    </submittedName>
</protein>
<evidence type="ECO:0000259" key="4">
    <source>
        <dbReference type="PROSITE" id="PS50949"/>
    </source>
</evidence>
<dbReference type="AlphaFoldDB" id="A0A916X0C8"/>
<dbReference type="InterPro" id="IPR036390">
    <property type="entry name" value="WH_DNA-bd_sf"/>
</dbReference>
<dbReference type="OrthoDB" id="7173258at2"/>
<proteinExistence type="predicted"/>
<dbReference type="Gene3D" id="3.40.1410.10">
    <property type="entry name" value="Chorismate lyase-like"/>
    <property type="match status" value="1"/>
</dbReference>
<evidence type="ECO:0000313" key="6">
    <source>
        <dbReference type="Proteomes" id="UP000605148"/>
    </source>
</evidence>
<dbReference type="InterPro" id="IPR028978">
    <property type="entry name" value="Chorismate_lyase_/UTRA_dom_sf"/>
</dbReference>
<dbReference type="PRINTS" id="PR00035">
    <property type="entry name" value="HTHGNTR"/>
</dbReference>
<evidence type="ECO:0000256" key="3">
    <source>
        <dbReference type="ARBA" id="ARBA00023163"/>
    </source>
</evidence>
<keyword evidence="1" id="KW-0805">Transcription regulation</keyword>
<comment type="caution">
    <text evidence="5">The sequence shown here is derived from an EMBL/GenBank/DDBJ whole genome shotgun (WGS) entry which is preliminary data.</text>
</comment>
<evidence type="ECO:0000256" key="2">
    <source>
        <dbReference type="ARBA" id="ARBA00023125"/>
    </source>
</evidence>
<dbReference type="InterPro" id="IPR000524">
    <property type="entry name" value="Tscrpt_reg_HTH_GntR"/>
</dbReference>
<sequence length="267" mass="28516">MSELLQTSLPEGGKARRVYLLLRDEMANGTLPEGGVMPGEQRLAEVHGVSRVTIRRALDALAADGLIEKRAGSGTFVKQREEVPSPLAGDMASLMPQLVEMGRNTTARLISFAYGAPPAAVARALDLQASARVQTAIRVRLVDDVPFSHLTTHVPEEIAAHYGEADLATTPLFQLLERSGVQVDSAHQSVTATLAAPDVADALGISVGTALLSLKRVVRDASGRGVEHLTAYYRPDLFRLEMSLARVGSGQARHWEPVIGPGETEGN</sequence>
<dbReference type="SMART" id="SM00345">
    <property type="entry name" value="HTH_GNTR"/>
    <property type="match status" value="1"/>
</dbReference>
<dbReference type="Gene3D" id="1.10.10.10">
    <property type="entry name" value="Winged helix-like DNA-binding domain superfamily/Winged helix DNA-binding domain"/>
    <property type="match status" value="1"/>
</dbReference>
<name>A0A916X0C8_9HYPH</name>